<evidence type="ECO:0000256" key="19">
    <source>
        <dbReference type="ARBA" id="ARBA00047861"/>
    </source>
</evidence>
<comment type="catalytic activity">
    <reaction evidence="19">
        <text>L-lysyl-[protein] + O2 + H2O = (S)-2-amino-6-oxohexanoyl-[protein] + H2O2 + NH4(+)</text>
        <dbReference type="Rhea" id="RHEA:24544"/>
        <dbReference type="Rhea" id="RHEA-COMP:9752"/>
        <dbReference type="Rhea" id="RHEA-COMP:12448"/>
        <dbReference type="ChEBI" id="CHEBI:15377"/>
        <dbReference type="ChEBI" id="CHEBI:15379"/>
        <dbReference type="ChEBI" id="CHEBI:16240"/>
        <dbReference type="ChEBI" id="CHEBI:28938"/>
        <dbReference type="ChEBI" id="CHEBI:29969"/>
        <dbReference type="ChEBI" id="CHEBI:131803"/>
        <dbReference type="EC" id="1.4.3.13"/>
    </reaction>
</comment>
<evidence type="ECO:0000256" key="5">
    <source>
        <dbReference type="ARBA" id="ARBA00022477"/>
    </source>
</evidence>
<feature type="disulfide bond" evidence="20">
    <location>
        <begin position="204"/>
        <end position="268"/>
    </location>
</feature>
<evidence type="ECO:0000256" key="2">
    <source>
        <dbReference type="ARBA" id="ARBA00004167"/>
    </source>
</evidence>
<keyword evidence="16 20" id="KW-1015">Disulfide bond</keyword>
<feature type="disulfide bond" evidence="20">
    <location>
        <begin position="248"/>
        <end position="258"/>
    </location>
</feature>
<dbReference type="Proteomes" id="UP001168821">
    <property type="component" value="Unassembled WGS sequence"/>
</dbReference>
<dbReference type="PROSITE" id="PS50287">
    <property type="entry name" value="SRCR_2"/>
    <property type="match status" value="2"/>
</dbReference>
<dbReference type="Pfam" id="PF01186">
    <property type="entry name" value="Lysyl_oxidase"/>
    <property type="match status" value="1"/>
</dbReference>
<feature type="domain" description="SRCR" evidence="22">
    <location>
        <begin position="178"/>
        <end position="280"/>
    </location>
</feature>
<dbReference type="GO" id="GO:0004720">
    <property type="term" value="F:protein-lysine 6-oxidase activity"/>
    <property type="evidence" value="ECO:0007669"/>
    <property type="project" value="UniProtKB-EC"/>
</dbReference>
<dbReference type="PRINTS" id="PR00258">
    <property type="entry name" value="SPERACTRCPTR"/>
</dbReference>
<evidence type="ECO:0000256" key="4">
    <source>
        <dbReference type="ARBA" id="ARBA00007492"/>
    </source>
</evidence>
<dbReference type="PROSITE" id="PS00926">
    <property type="entry name" value="LYSYL_OXIDASE"/>
    <property type="match status" value="1"/>
</dbReference>
<evidence type="ECO:0000313" key="24">
    <source>
        <dbReference type="Proteomes" id="UP001168821"/>
    </source>
</evidence>
<proteinExistence type="inferred from homology"/>
<evidence type="ECO:0000256" key="7">
    <source>
        <dbReference type="ARBA" id="ARBA00022692"/>
    </source>
</evidence>
<dbReference type="InterPro" id="IPR019828">
    <property type="entry name" value="Lysyl_oxidase_CS"/>
</dbReference>
<evidence type="ECO:0000256" key="20">
    <source>
        <dbReference type="PROSITE-ProRule" id="PRU00196"/>
    </source>
</evidence>
<evidence type="ECO:0000256" key="6">
    <source>
        <dbReference type="ARBA" id="ARBA00022525"/>
    </source>
</evidence>
<dbReference type="Pfam" id="PF00530">
    <property type="entry name" value="SRCR"/>
    <property type="match status" value="2"/>
</dbReference>
<evidence type="ECO:0000256" key="10">
    <source>
        <dbReference type="ARBA" id="ARBA00022737"/>
    </source>
</evidence>
<dbReference type="EC" id="1.4.3.13" evidence="18"/>
<dbReference type="SUPFAM" id="SSF56487">
    <property type="entry name" value="SRCR-like"/>
    <property type="match status" value="2"/>
</dbReference>
<evidence type="ECO:0000256" key="3">
    <source>
        <dbReference type="ARBA" id="ARBA00004239"/>
    </source>
</evidence>
<feature type="disulfide bond" evidence="20">
    <location>
        <begin position="119"/>
        <end position="129"/>
    </location>
</feature>
<evidence type="ECO:0000256" key="15">
    <source>
        <dbReference type="ARBA" id="ARBA00023136"/>
    </source>
</evidence>
<evidence type="ECO:0000256" key="13">
    <source>
        <dbReference type="ARBA" id="ARBA00023002"/>
    </source>
</evidence>
<dbReference type="InterPro" id="IPR036772">
    <property type="entry name" value="SRCR-like_dom_sf"/>
</dbReference>
<feature type="signal peptide" evidence="21">
    <location>
        <begin position="1"/>
        <end position="18"/>
    </location>
</feature>
<name>A0AA38HS85_9CUCU</name>
<gene>
    <name evidence="23" type="ORF">Zmor_025744</name>
</gene>
<accession>A0AA38HS85</accession>
<keyword evidence="5" id="KW-0886">LTQ</keyword>
<dbReference type="PROSITE" id="PS00420">
    <property type="entry name" value="SRCR_1"/>
    <property type="match status" value="1"/>
</dbReference>
<keyword evidence="24" id="KW-1185">Reference proteome</keyword>
<keyword evidence="13" id="KW-0560">Oxidoreductase</keyword>
<evidence type="ECO:0000256" key="1">
    <source>
        <dbReference type="ARBA" id="ARBA00001935"/>
    </source>
</evidence>
<keyword evidence="7" id="KW-0812">Transmembrane</keyword>
<evidence type="ECO:0000259" key="22">
    <source>
        <dbReference type="PROSITE" id="PS50287"/>
    </source>
</evidence>
<keyword evidence="8" id="KW-0479">Metal-binding</keyword>
<keyword evidence="11" id="KW-0801">TPQ</keyword>
<keyword evidence="6" id="KW-0964">Secreted</keyword>
<organism evidence="23 24">
    <name type="scientific">Zophobas morio</name>
    <dbReference type="NCBI Taxonomy" id="2755281"/>
    <lineage>
        <taxon>Eukaryota</taxon>
        <taxon>Metazoa</taxon>
        <taxon>Ecdysozoa</taxon>
        <taxon>Arthropoda</taxon>
        <taxon>Hexapoda</taxon>
        <taxon>Insecta</taxon>
        <taxon>Pterygota</taxon>
        <taxon>Neoptera</taxon>
        <taxon>Endopterygota</taxon>
        <taxon>Coleoptera</taxon>
        <taxon>Polyphaga</taxon>
        <taxon>Cucujiformia</taxon>
        <taxon>Tenebrionidae</taxon>
        <taxon>Zophobas</taxon>
    </lineage>
</organism>
<keyword evidence="9 21" id="KW-0732">Signal</keyword>
<dbReference type="PRINTS" id="PR00074">
    <property type="entry name" value="LYSYLOXIDASE"/>
</dbReference>
<dbReference type="EMBL" id="JALNTZ010000008">
    <property type="protein sequence ID" value="KAJ3643003.1"/>
    <property type="molecule type" value="Genomic_DNA"/>
</dbReference>
<keyword evidence="14" id="KW-0186">Copper</keyword>
<protein>
    <recommendedName>
        <fullName evidence="18">protein-lysine 6-oxidase</fullName>
        <ecNumber evidence="18">1.4.3.13</ecNumber>
    </recommendedName>
</protein>
<comment type="cofactor">
    <cofactor evidence="1">
        <name>Cu cation</name>
        <dbReference type="ChEBI" id="CHEBI:23378"/>
    </cofactor>
</comment>
<evidence type="ECO:0000256" key="14">
    <source>
        <dbReference type="ARBA" id="ARBA00023008"/>
    </source>
</evidence>
<evidence type="ECO:0000256" key="16">
    <source>
        <dbReference type="ARBA" id="ARBA00023157"/>
    </source>
</evidence>
<evidence type="ECO:0000256" key="18">
    <source>
        <dbReference type="ARBA" id="ARBA00038869"/>
    </source>
</evidence>
<feature type="chain" id="PRO_5041252338" description="protein-lysine 6-oxidase" evidence="21">
    <location>
        <begin position="19"/>
        <end position="492"/>
    </location>
</feature>
<dbReference type="SMART" id="SM00202">
    <property type="entry name" value="SR"/>
    <property type="match status" value="2"/>
</dbReference>
<keyword evidence="12" id="KW-1133">Transmembrane helix</keyword>
<dbReference type="AlphaFoldDB" id="A0AA38HS85"/>
<evidence type="ECO:0000256" key="21">
    <source>
        <dbReference type="SAM" id="SignalP"/>
    </source>
</evidence>
<evidence type="ECO:0000256" key="8">
    <source>
        <dbReference type="ARBA" id="ARBA00022723"/>
    </source>
</evidence>
<keyword evidence="17" id="KW-0325">Glycoprotein</keyword>
<keyword evidence="15" id="KW-0472">Membrane</keyword>
<dbReference type="InterPro" id="IPR001695">
    <property type="entry name" value="Lysyl_oxidase"/>
</dbReference>
<dbReference type="PANTHER" id="PTHR45817:SF4">
    <property type="entry name" value="LYSYL OXIDASE-LIKE-RELATED"/>
    <property type="match status" value="1"/>
</dbReference>
<evidence type="ECO:0000256" key="17">
    <source>
        <dbReference type="ARBA" id="ARBA00023180"/>
    </source>
</evidence>
<dbReference type="Gene3D" id="3.10.250.10">
    <property type="entry name" value="SRCR-like domain"/>
    <property type="match status" value="2"/>
</dbReference>
<comment type="similarity">
    <text evidence="4">Belongs to the lysyl oxidase family.</text>
</comment>
<dbReference type="FunFam" id="3.10.250.10:FF:000035">
    <property type="entry name" value="Lysyl oxidase-like 2"/>
    <property type="match status" value="1"/>
</dbReference>
<comment type="caution">
    <text evidence="23">The sequence shown here is derived from an EMBL/GenBank/DDBJ whole genome shotgun (WGS) entry which is preliminary data.</text>
</comment>
<dbReference type="GO" id="GO:0005507">
    <property type="term" value="F:copper ion binding"/>
    <property type="evidence" value="ECO:0007669"/>
    <property type="project" value="InterPro"/>
</dbReference>
<evidence type="ECO:0000256" key="9">
    <source>
        <dbReference type="ARBA" id="ARBA00022729"/>
    </source>
</evidence>
<evidence type="ECO:0000313" key="23">
    <source>
        <dbReference type="EMBL" id="KAJ3643003.1"/>
    </source>
</evidence>
<reference evidence="23" key="1">
    <citation type="journal article" date="2023" name="G3 (Bethesda)">
        <title>Whole genome assemblies of Zophobas morio and Tenebrio molitor.</title>
        <authorList>
            <person name="Kaur S."/>
            <person name="Stinson S.A."/>
            <person name="diCenzo G.C."/>
        </authorList>
    </citation>
    <scope>NUCLEOTIDE SEQUENCE</scope>
    <source>
        <strain evidence="23">QUZm001</strain>
    </source>
</reference>
<comment type="caution">
    <text evidence="20">Lacks conserved residue(s) required for the propagation of feature annotation.</text>
</comment>
<evidence type="ECO:0000256" key="12">
    <source>
        <dbReference type="ARBA" id="ARBA00022989"/>
    </source>
</evidence>
<sequence>MIVVHILFVLSFITLLLAANNSLPEDLRKKKAFLVRKHLKRLKKVEGGVKLVGGRAEFEGNVEILHEGQWGAICDDEWDIAEADVICRQLGYPAGTGRPTANSHFGPAKRKYWMDNVFCSGDEDEIINCRFDGWGRHDCTSTEAAGVICEEYVEKEVKEVVVETKKKNLVRLPERLKIRLKGGRIASEGRVEAKNENGEWEAICGDGWSLLEAIVVCKQLSLGYASDAPQTDFFGGNLTAASLSGIKCRGNEPSLALCLHDAAATGSCSSIKDVAAVSCVNAMSDLVIDHVDLQRTAHLEDRQLFFLQCAMEENCLASQAYEIQKESTSWHLETRRLLRFTARIFNAGTADFRPAIPKHLWEWHMCHMHYHSMEVFATFDVYDSKGRRVAEGHKASFCLEDNQCLPGVEPRFACANYGDQGISVNCSDIYKYTVDCQWVDISDIEPGIYTLKVAINPEFKVPEMTFENNAAVCQFYYSETFGTVTNCTIQRP</sequence>
<dbReference type="GO" id="GO:0016020">
    <property type="term" value="C:membrane"/>
    <property type="evidence" value="ECO:0007669"/>
    <property type="project" value="UniProtKB-SubCell"/>
</dbReference>
<dbReference type="InterPro" id="IPR001190">
    <property type="entry name" value="SRCR"/>
</dbReference>
<dbReference type="GO" id="GO:0005615">
    <property type="term" value="C:extracellular space"/>
    <property type="evidence" value="ECO:0007669"/>
    <property type="project" value="TreeGrafter"/>
</dbReference>
<feature type="domain" description="SRCR" evidence="22">
    <location>
        <begin position="49"/>
        <end position="150"/>
    </location>
</feature>
<keyword evidence="10" id="KW-0677">Repeat</keyword>
<evidence type="ECO:0000256" key="11">
    <source>
        <dbReference type="ARBA" id="ARBA00022772"/>
    </source>
</evidence>
<dbReference type="InterPro" id="IPR050912">
    <property type="entry name" value="LOX-like_protein"/>
</dbReference>
<dbReference type="FunFam" id="3.10.250.10:FF:000016">
    <property type="entry name" value="Scavenger receptor cysteine-rich protein type 12"/>
    <property type="match status" value="1"/>
</dbReference>
<dbReference type="PANTHER" id="PTHR45817">
    <property type="entry name" value="LYSYL OXIDASE-LIKE-RELATED"/>
    <property type="match status" value="1"/>
</dbReference>
<comment type="subcellular location">
    <subcellularLocation>
        <location evidence="2">Membrane</location>
        <topology evidence="2">Single-pass membrane protein</topology>
    </subcellularLocation>
    <subcellularLocation>
        <location evidence="3">Secreted</location>
        <location evidence="3">Extracellular space</location>
    </subcellularLocation>
</comment>